<dbReference type="InterPro" id="IPR036396">
    <property type="entry name" value="Cyt_P450_sf"/>
</dbReference>
<dbReference type="PANTHER" id="PTHR46300">
    <property type="entry name" value="P450, PUTATIVE (EUROFUNG)-RELATED-RELATED"/>
    <property type="match status" value="1"/>
</dbReference>
<evidence type="ECO:0000256" key="8">
    <source>
        <dbReference type="ARBA" id="ARBA00022824"/>
    </source>
</evidence>
<keyword evidence="16" id="KW-1133">Transmembrane helix</keyword>
<organism evidence="17 18">
    <name type="scientific">Mycena albidolilacea</name>
    <dbReference type="NCBI Taxonomy" id="1033008"/>
    <lineage>
        <taxon>Eukaryota</taxon>
        <taxon>Fungi</taxon>
        <taxon>Dikarya</taxon>
        <taxon>Basidiomycota</taxon>
        <taxon>Agaricomycotina</taxon>
        <taxon>Agaricomycetes</taxon>
        <taxon>Agaricomycetidae</taxon>
        <taxon>Agaricales</taxon>
        <taxon>Marasmiineae</taxon>
        <taxon>Mycenaceae</taxon>
        <taxon>Mycena</taxon>
    </lineage>
</organism>
<dbReference type="GO" id="GO:0020037">
    <property type="term" value="F:heme binding"/>
    <property type="evidence" value="ECO:0007669"/>
    <property type="project" value="InterPro"/>
</dbReference>
<protein>
    <submittedName>
        <fullName evidence="17">Cytochrome P450</fullName>
    </submittedName>
</protein>
<reference evidence="17" key="1">
    <citation type="submission" date="2023-03" db="EMBL/GenBank/DDBJ databases">
        <title>Massive genome expansion in bonnet fungi (Mycena s.s.) driven by repeated elements and novel gene families across ecological guilds.</title>
        <authorList>
            <consortium name="Lawrence Berkeley National Laboratory"/>
            <person name="Harder C.B."/>
            <person name="Miyauchi S."/>
            <person name="Viragh M."/>
            <person name="Kuo A."/>
            <person name="Thoen E."/>
            <person name="Andreopoulos B."/>
            <person name="Lu D."/>
            <person name="Skrede I."/>
            <person name="Drula E."/>
            <person name="Henrissat B."/>
            <person name="Morin E."/>
            <person name="Kohler A."/>
            <person name="Barry K."/>
            <person name="LaButti K."/>
            <person name="Morin E."/>
            <person name="Salamov A."/>
            <person name="Lipzen A."/>
            <person name="Mereny Z."/>
            <person name="Hegedus B."/>
            <person name="Baldrian P."/>
            <person name="Stursova M."/>
            <person name="Weitz H."/>
            <person name="Taylor A."/>
            <person name="Grigoriev I.V."/>
            <person name="Nagy L.G."/>
            <person name="Martin F."/>
            <person name="Kauserud H."/>
        </authorList>
    </citation>
    <scope>NUCLEOTIDE SEQUENCE</scope>
    <source>
        <strain evidence="17">CBHHK002</strain>
    </source>
</reference>
<keyword evidence="12 15" id="KW-0503">Monooxygenase</keyword>
<comment type="caution">
    <text evidence="17">The sequence shown here is derived from an EMBL/GenBank/DDBJ whole genome shotgun (WGS) entry which is preliminary data.</text>
</comment>
<evidence type="ECO:0000256" key="15">
    <source>
        <dbReference type="RuleBase" id="RU000461"/>
    </source>
</evidence>
<keyword evidence="8" id="KW-0256">Endoplasmic reticulum</keyword>
<dbReference type="PRINTS" id="PR00385">
    <property type="entry name" value="P450"/>
</dbReference>
<evidence type="ECO:0000256" key="13">
    <source>
        <dbReference type="ARBA" id="ARBA00023136"/>
    </source>
</evidence>
<keyword evidence="7 14" id="KW-0479">Metal-binding</keyword>
<keyword evidence="6 14" id="KW-0349">Heme</keyword>
<evidence type="ECO:0000256" key="6">
    <source>
        <dbReference type="ARBA" id="ARBA00022617"/>
    </source>
</evidence>
<evidence type="ECO:0000256" key="3">
    <source>
        <dbReference type="ARBA" id="ARBA00004406"/>
    </source>
</evidence>
<dbReference type="InterPro" id="IPR002401">
    <property type="entry name" value="Cyt_P450_E_grp-I"/>
</dbReference>
<evidence type="ECO:0000256" key="14">
    <source>
        <dbReference type="PIRSR" id="PIRSR602401-1"/>
    </source>
</evidence>
<dbReference type="PANTHER" id="PTHR46300:SF7">
    <property type="entry name" value="P450, PUTATIVE (EUROFUNG)-RELATED"/>
    <property type="match status" value="1"/>
</dbReference>
<dbReference type="Gene3D" id="1.10.630.10">
    <property type="entry name" value="Cytochrome P450"/>
    <property type="match status" value="1"/>
</dbReference>
<evidence type="ECO:0000256" key="9">
    <source>
        <dbReference type="ARBA" id="ARBA00022848"/>
    </source>
</evidence>
<evidence type="ECO:0000256" key="11">
    <source>
        <dbReference type="ARBA" id="ARBA00023004"/>
    </source>
</evidence>
<keyword evidence="16" id="KW-0812">Transmembrane</keyword>
<proteinExistence type="inferred from homology"/>
<evidence type="ECO:0000256" key="16">
    <source>
        <dbReference type="SAM" id="Phobius"/>
    </source>
</evidence>
<evidence type="ECO:0000256" key="1">
    <source>
        <dbReference type="ARBA" id="ARBA00001971"/>
    </source>
</evidence>
<dbReference type="SUPFAM" id="SSF48264">
    <property type="entry name" value="Cytochrome P450"/>
    <property type="match status" value="1"/>
</dbReference>
<evidence type="ECO:0000256" key="5">
    <source>
        <dbReference type="ARBA" id="ARBA00010617"/>
    </source>
</evidence>
<evidence type="ECO:0000256" key="10">
    <source>
        <dbReference type="ARBA" id="ARBA00023002"/>
    </source>
</evidence>
<keyword evidence="18" id="KW-1185">Reference proteome</keyword>
<dbReference type="InterPro" id="IPR050364">
    <property type="entry name" value="Cytochrome_P450_fung"/>
</dbReference>
<dbReference type="CDD" id="cd11065">
    <property type="entry name" value="CYP64-like"/>
    <property type="match status" value="1"/>
</dbReference>
<dbReference type="GO" id="GO:0005506">
    <property type="term" value="F:iron ion binding"/>
    <property type="evidence" value="ECO:0007669"/>
    <property type="project" value="InterPro"/>
</dbReference>
<dbReference type="GO" id="GO:0004497">
    <property type="term" value="F:monooxygenase activity"/>
    <property type="evidence" value="ECO:0007669"/>
    <property type="project" value="UniProtKB-KW"/>
</dbReference>
<keyword evidence="11 14" id="KW-0408">Iron</keyword>
<dbReference type="GO" id="GO:0016705">
    <property type="term" value="F:oxidoreductase activity, acting on paired donors, with incorporation or reduction of molecular oxygen"/>
    <property type="evidence" value="ECO:0007669"/>
    <property type="project" value="InterPro"/>
</dbReference>
<dbReference type="PROSITE" id="PS00086">
    <property type="entry name" value="CYTOCHROME_P450"/>
    <property type="match status" value="1"/>
</dbReference>
<dbReference type="AlphaFoldDB" id="A0AAD7ARG0"/>
<comment type="subcellular location">
    <subcellularLocation>
        <location evidence="3">Endoplasmic reticulum membrane</location>
        <topology evidence="3">Peripheral membrane protein</topology>
    </subcellularLocation>
    <subcellularLocation>
        <location evidence="2">Microsome membrane</location>
        <topology evidence="2">Peripheral membrane protein</topology>
    </subcellularLocation>
</comment>
<comment type="similarity">
    <text evidence="5 15">Belongs to the cytochrome P450 family.</text>
</comment>
<dbReference type="GO" id="GO:0005789">
    <property type="term" value="C:endoplasmic reticulum membrane"/>
    <property type="evidence" value="ECO:0007669"/>
    <property type="project" value="UniProtKB-SubCell"/>
</dbReference>
<dbReference type="Pfam" id="PF00067">
    <property type="entry name" value="p450"/>
    <property type="match status" value="1"/>
</dbReference>
<sequence>MASYDYLSAAVLVSILLAVAGLLNRWKATSRLLYPPGPKPKPIMGNFHDIPTELPWVTYMEWGRQYGDVVHAQVFGTHIVVLNSLKAAVDLLEKRASIYSDRPTNPMALLMGWDFNFSVMPYGEKWRQYRRLFHQHFRREAISVYHPVQLKKIHGLLRDLLSTPEDFVEHTKTLASAIIMAMVYGYDIKPKHDRFVYLAYEGVKRFCEVVLPGGFAVNTFPFLRHLPSWFPGCGFHQYAQDTSLLVDEMKNAPFDFVRQNMRDGVGRPSVLRELLEQNDRHGNSKQQEQMIKNVTALAFGAAVETTSTTLDVFIMAMALNPEVVQKAQNEIDTVVGPDCLPGFEHRPTLPYCEAVVREVLRWRPIVPLGVPHATTEDDIYNGYFIPKGTIVLANIWAMVHDESMYPNPDKFDPERFLNADGQLNTDDYILAFGFGRRVCAGRHAADAAVWATIVSILSTFNIAKAKDASGKEIEIEIEFTDGMASHPKPYNCAITPRSDVARRLVESTAEV</sequence>
<dbReference type="InterPro" id="IPR017972">
    <property type="entry name" value="Cyt_P450_CS"/>
</dbReference>
<feature type="transmembrane region" description="Helical" evidence="16">
    <location>
        <begin position="6"/>
        <end position="23"/>
    </location>
</feature>
<comment type="pathway">
    <text evidence="4">Secondary metabolite biosynthesis.</text>
</comment>
<dbReference type="EMBL" id="JARIHO010000002">
    <property type="protein sequence ID" value="KAJ7366652.1"/>
    <property type="molecule type" value="Genomic_DNA"/>
</dbReference>
<dbReference type="InterPro" id="IPR001128">
    <property type="entry name" value="Cyt_P450"/>
</dbReference>
<evidence type="ECO:0000256" key="12">
    <source>
        <dbReference type="ARBA" id="ARBA00023033"/>
    </source>
</evidence>
<dbReference type="PRINTS" id="PR00463">
    <property type="entry name" value="EP450I"/>
</dbReference>
<evidence type="ECO:0000313" key="18">
    <source>
        <dbReference type="Proteomes" id="UP001218218"/>
    </source>
</evidence>
<keyword evidence="9" id="KW-0492">Microsome</keyword>
<accession>A0AAD7ARG0</accession>
<evidence type="ECO:0000256" key="2">
    <source>
        <dbReference type="ARBA" id="ARBA00004174"/>
    </source>
</evidence>
<keyword evidence="13 16" id="KW-0472">Membrane</keyword>
<name>A0AAD7ARG0_9AGAR</name>
<evidence type="ECO:0000256" key="7">
    <source>
        <dbReference type="ARBA" id="ARBA00022723"/>
    </source>
</evidence>
<keyword evidence="10 15" id="KW-0560">Oxidoreductase</keyword>
<dbReference type="Proteomes" id="UP001218218">
    <property type="component" value="Unassembled WGS sequence"/>
</dbReference>
<comment type="cofactor">
    <cofactor evidence="1 14">
        <name>heme</name>
        <dbReference type="ChEBI" id="CHEBI:30413"/>
    </cofactor>
</comment>
<evidence type="ECO:0000256" key="4">
    <source>
        <dbReference type="ARBA" id="ARBA00005179"/>
    </source>
</evidence>
<gene>
    <name evidence="17" type="ORF">DFH08DRAFT_920259</name>
</gene>
<dbReference type="FunFam" id="1.10.630.10:FF:000238">
    <property type="entry name" value="Cytochrome P450 2A6"/>
    <property type="match status" value="1"/>
</dbReference>
<feature type="binding site" description="axial binding residue" evidence="14">
    <location>
        <position position="439"/>
    </location>
    <ligand>
        <name>heme</name>
        <dbReference type="ChEBI" id="CHEBI:30413"/>
    </ligand>
    <ligandPart>
        <name>Fe</name>
        <dbReference type="ChEBI" id="CHEBI:18248"/>
    </ligandPart>
</feature>
<evidence type="ECO:0000313" key="17">
    <source>
        <dbReference type="EMBL" id="KAJ7366652.1"/>
    </source>
</evidence>